<dbReference type="OrthoDB" id="1930760at2759"/>
<dbReference type="PANTHER" id="PTHR13887:SF41">
    <property type="entry name" value="THIOREDOXIN SUPERFAMILY PROTEIN"/>
    <property type="match status" value="1"/>
</dbReference>
<dbReference type="GeneID" id="25901193"/>
<dbReference type="GO" id="GO:0016491">
    <property type="term" value="F:oxidoreductase activity"/>
    <property type="evidence" value="ECO:0007669"/>
    <property type="project" value="InterPro"/>
</dbReference>
<dbReference type="PANTHER" id="PTHR13887">
    <property type="entry name" value="GLUTATHIONE S-TRANSFERASE KAPPA"/>
    <property type="match status" value="1"/>
</dbReference>
<protein>
    <recommendedName>
        <fullName evidence="1">DSBA-like thioredoxin domain-containing protein</fullName>
    </recommendedName>
</protein>
<evidence type="ECO:0000313" key="2">
    <source>
        <dbReference type="EMBL" id="KNC87161.1"/>
    </source>
</evidence>
<dbReference type="Pfam" id="PF01323">
    <property type="entry name" value="DSBA"/>
    <property type="match status" value="1"/>
</dbReference>
<sequence length="215" mass="23585">MAKVVYVEVVSDHICPFCYVGKKHLEEAIKACGDEVDVHVRWLPYMLKPDVPTEGIAVGKKSGGNKDKTLANMGKKVGIKFTGKASKTPNTTMAHSLKHYALEELGSEAQTTMQEKLFKSHFTSGAFLGDVDVLVRIAKECGLDGEQSREYILSKEAAKSTQKELDKYKKLGISSVPSYVMNGSFALKGAESPEAFVNAFRSCPGSKSWVWSNKK</sequence>
<organism evidence="2 3">
    <name type="scientific">Sphaeroforma arctica JP610</name>
    <dbReference type="NCBI Taxonomy" id="667725"/>
    <lineage>
        <taxon>Eukaryota</taxon>
        <taxon>Ichthyosporea</taxon>
        <taxon>Ichthyophonida</taxon>
        <taxon>Sphaeroforma</taxon>
    </lineage>
</organism>
<dbReference type="RefSeq" id="XP_014161063.1">
    <property type="nucleotide sequence ID" value="XM_014305588.1"/>
</dbReference>
<dbReference type="STRING" id="667725.A0A0L0GE57"/>
<proteinExistence type="predicted"/>
<keyword evidence="3" id="KW-1185">Reference proteome</keyword>
<reference evidence="2 3" key="1">
    <citation type="submission" date="2011-02" db="EMBL/GenBank/DDBJ databases">
        <title>The Genome Sequence of Sphaeroforma arctica JP610.</title>
        <authorList>
            <consortium name="The Broad Institute Genome Sequencing Platform"/>
            <person name="Russ C."/>
            <person name="Cuomo C."/>
            <person name="Young S.K."/>
            <person name="Zeng Q."/>
            <person name="Gargeya S."/>
            <person name="Alvarado L."/>
            <person name="Berlin A."/>
            <person name="Chapman S.B."/>
            <person name="Chen Z."/>
            <person name="Freedman E."/>
            <person name="Gellesch M."/>
            <person name="Goldberg J."/>
            <person name="Griggs A."/>
            <person name="Gujja S."/>
            <person name="Heilman E."/>
            <person name="Heiman D."/>
            <person name="Howarth C."/>
            <person name="Mehta T."/>
            <person name="Neiman D."/>
            <person name="Pearson M."/>
            <person name="Roberts A."/>
            <person name="Saif S."/>
            <person name="Shea T."/>
            <person name="Shenoy N."/>
            <person name="Sisk P."/>
            <person name="Stolte C."/>
            <person name="Sykes S."/>
            <person name="White J."/>
            <person name="Yandava C."/>
            <person name="Burger G."/>
            <person name="Gray M.W."/>
            <person name="Holland P.W.H."/>
            <person name="King N."/>
            <person name="Lang F.B.F."/>
            <person name="Roger A.J."/>
            <person name="Ruiz-Trillo I."/>
            <person name="Haas B."/>
            <person name="Nusbaum C."/>
            <person name="Birren B."/>
        </authorList>
    </citation>
    <scope>NUCLEOTIDE SEQUENCE [LARGE SCALE GENOMIC DNA]</scope>
    <source>
        <strain evidence="2 3">JP610</strain>
    </source>
</reference>
<dbReference type="CDD" id="cd03024">
    <property type="entry name" value="DsbA_FrnE"/>
    <property type="match status" value="1"/>
</dbReference>
<dbReference type="Proteomes" id="UP000054560">
    <property type="component" value="Unassembled WGS sequence"/>
</dbReference>
<feature type="domain" description="DSBA-like thioredoxin" evidence="1">
    <location>
        <begin position="7"/>
        <end position="200"/>
    </location>
</feature>
<accession>A0A0L0GE57</accession>
<dbReference type="Gene3D" id="3.40.30.10">
    <property type="entry name" value="Glutaredoxin"/>
    <property type="match status" value="1"/>
</dbReference>
<dbReference type="eggNOG" id="ENOG502QTH7">
    <property type="taxonomic scope" value="Eukaryota"/>
</dbReference>
<evidence type="ECO:0000259" key="1">
    <source>
        <dbReference type="Pfam" id="PF01323"/>
    </source>
</evidence>
<evidence type="ECO:0000313" key="3">
    <source>
        <dbReference type="Proteomes" id="UP000054560"/>
    </source>
</evidence>
<dbReference type="SUPFAM" id="SSF52833">
    <property type="entry name" value="Thioredoxin-like"/>
    <property type="match status" value="1"/>
</dbReference>
<gene>
    <name evidence="2" type="ORF">SARC_00689</name>
</gene>
<dbReference type="EMBL" id="KQ241620">
    <property type="protein sequence ID" value="KNC87161.1"/>
    <property type="molecule type" value="Genomic_DNA"/>
</dbReference>
<name>A0A0L0GE57_9EUKA</name>
<dbReference type="InterPro" id="IPR001853">
    <property type="entry name" value="DSBA-like_thioredoxin_dom"/>
</dbReference>
<dbReference type="InterPro" id="IPR036249">
    <property type="entry name" value="Thioredoxin-like_sf"/>
</dbReference>
<dbReference type="AlphaFoldDB" id="A0A0L0GE57"/>